<name>A0ACC5MEQ8_9PSED</name>
<reference evidence="1" key="1">
    <citation type="submission" date="2020-08" db="EMBL/GenBank/DDBJ databases">
        <title>Plant associated metagenomes--Microbial community diversity and host control of community assembly across model and emerging plant ecological genomics systems.</title>
        <authorList>
            <person name="Dangl J."/>
        </authorList>
    </citation>
    <scope>NUCLEOTIDE SEQUENCE</scope>
    <source>
        <strain evidence="1">KD5</strain>
    </source>
</reference>
<organism evidence="1 2">
    <name type="scientific">Pseudomonas umsongensis</name>
    <dbReference type="NCBI Taxonomy" id="198618"/>
    <lineage>
        <taxon>Bacteria</taxon>
        <taxon>Pseudomonadati</taxon>
        <taxon>Pseudomonadota</taxon>
        <taxon>Gammaproteobacteria</taxon>
        <taxon>Pseudomonadales</taxon>
        <taxon>Pseudomonadaceae</taxon>
        <taxon>Pseudomonas</taxon>
    </lineage>
</organism>
<proteinExistence type="predicted"/>
<dbReference type="Proteomes" id="UP000589818">
    <property type="component" value="Unassembled WGS sequence"/>
</dbReference>
<evidence type="ECO:0000313" key="2">
    <source>
        <dbReference type="Proteomes" id="UP000589818"/>
    </source>
</evidence>
<sequence>MRSRIAIGTLLVALLSGCTSVPPLNFSVPSISPSTHKVDADLRAVSVSFAAPNEQTGNVPSDGEGIPELWERAVVEAINKSSVFDDESTKKVNLFVKIQELDPPAAGVTMVTDASAKYLLVNRKTGETLLEETIITQGIVPPGYAFAGVVRLKESVNRAVQNNIRDFLAKLEAQKLN</sequence>
<comment type="caution">
    <text evidence="1">The sequence shown here is derived from an EMBL/GenBank/DDBJ whole genome shotgun (WGS) entry which is preliminary data.</text>
</comment>
<dbReference type="EMBL" id="JACHVR010000001">
    <property type="protein sequence ID" value="MBB2887035.1"/>
    <property type="molecule type" value="Genomic_DNA"/>
</dbReference>
<gene>
    <name evidence="1" type="ORF">FHR69_002901</name>
</gene>
<accession>A0ACC5MEQ8</accession>
<evidence type="ECO:0000313" key="1">
    <source>
        <dbReference type="EMBL" id="MBB2887035.1"/>
    </source>
</evidence>
<keyword evidence="2" id="KW-1185">Reference proteome</keyword>
<protein>
    <submittedName>
        <fullName evidence="1">Uncharacterized protein</fullName>
    </submittedName>
</protein>